<comment type="caution">
    <text evidence="3">The sequence shown here is derived from an EMBL/GenBank/DDBJ whole genome shotgun (WGS) entry which is preliminary data.</text>
</comment>
<dbReference type="Gene3D" id="3.30.1180.10">
    <property type="match status" value="1"/>
</dbReference>
<evidence type="ECO:0000313" key="4">
    <source>
        <dbReference type="Proteomes" id="UP000823844"/>
    </source>
</evidence>
<accession>A0A9E2NUX2</accession>
<comment type="function">
    <text evidence="1">May bind long-chain fatty acids, such as palmitate, and may play a role in lipid transport or fatty acid metabolism.</text>
</comment>
<dbReference type="EMBL" id="JAHLFT010000018">
    <property type="protein sequence ID" value="MBU3827824.1"/>
    <property type="molecule type" value="Genomic_DNA"/>
</dbReference>
<proteinExistence type="predicted"/>
<reference evidence="3" key="1">
    <citation type="journal article" date="2021" name="PeerJ">
        <title>Extensive microbial diversity within the chicken gut microbiome revealed by metagenomics and culture.</title>
        <authorList>
            <person name="Gilroy R."/>
            <person name="Ravi A."/>
            <person name="Getino M."/>
            <person name="Pursley I."/>
            <person name="Horton D.L."/>
            <person name="Alikhan N.F."/>
            <person name="Baker D."/>
            <person name="Gharbi K."/>
            <person name="Hall N."/>
            <person name="Watson M."/>
            <person name="Adriaenssens E.M."/>
            <person name="Foster-Nyarko E."/>
            <person name="Jarju S."/>
            <person name="Secka A."/>
            <person name="Antonio M."/>
            <person name="Oren A."/>
            <person name="Chaudhuri R.R."/>
            <person name="La Ragione R."/>
            <person name="Hildebrand F."/>
            <person name="Pallen M.J."/>
        </authorList>
    </citation>
    <scope>NUCLEOTIDE SEQUENCE</scope>
    <source>
        <strain evidence="3">F6-686</strain>
    </source>
</reference>
<reference evidence="3" key="2">
    <citation type="submission" date="2021-04" db="EMBL/GenBank/DDBJ databases">
        <authorList>
            <person name="Gilroy R."/>
        </authorList>
    </citation>
    <scope>NUCLEOTIDE SEQUENCE</scope>
    <source>
        <strain evidence="3">F6-686</strain>
    </source>
</reference>
<dbReference type="PROSITE" id="PS51482">
    <property type="entry name" value="DEGV"/>
    <property type="match status" value="1"/>
</dbReference>
<dbReference type="Gene3D" id="3.40.50.10170">
    <property type="match status" value="1"/>
</dbReference>
<dbReference type="PANTHER" id="PTHR33434">
    <property type="entry name" value="DEGV DOMAIN-CONTAINING PROTEIN DR_1986-RELATED"/>
    <property type="match status" value="1"/>
</dbReference>
<dbReference type="InterPro" id="IPR050270">
    <property type="entry name" value="DegV_domain_contain"/>
</dbReference>
<gene>
    <name evidence="3" type="ORF">H9806_01415</name>
</gene>
<evidence type="ECO:0000313" key="3">
    <source>
        <dbReference type="EMBL" id="MBU3827824.1"/>
    </source>
</evidence>
<evidence type="ECO:0000256" key="2">
    <source>
        <dbReference type="ARBA" id="ARBA00023121"/>
    </source>
</evidence>
<dbReference type="NCBIfam" id="TIGR00762">
    <property type="entry name" value="DegV"/>
    <property type="match status" value="1"/>
</dbReference>
<dbReference type="SUPFAM" id="SSF82549">
    <property type="entry name" value="DAK1/DegV-like"/>
    <property type="match status" value="1"/>
</dbReference>
<dbReference type="GO" id="GO:0008289">
    <property type="term" value="F:lipid binding"/>
    <property type="evidence" value="ECO:0007669"/>
    <property type="project" value="UniProtKB-KW"/>
</dbReference>
<organism evidence="3 4">
    <name type="scientific">Candidatus Lactobacillus pullistercoris</name>
    <dbReference type="NCBI Taxonomy" id="2838636"/>
    <lineage>
        <taxon>Bacteria</taxon>
        <taxon>Bacillati</taxon>
        <taxon>Bacillota</taxon>
        <taxon>Bacilli</taxon>
        <taxon>Lactobacillales</taxon>
        <taxon>Lactobacillaceae</taxon>
        <taxon>Lactobacillus</taxon>
    </lineage>
</organism>
<dbReference type="InterPro" id="IPR043168">
    <property type="entry name" value="DegV_C"/>
</dbReference>
<dbReference type="Proteomes" id="UP000823844">
    <property type="component" value="Unassembled WGS sequence"/>
</dbReference>
<dbReference type="Pfam" id="PF02645">
    <property type="entry name" value="DegV"/>
    <property type="match status" value="1"/>
</dbReference>
<protein>
    <submittedName>
        <fullName evidence="3">DegV family protein</fullName>
    </submittedName>
</protein>
<dbReference type="PANTHER" id="PTHR33434:SF2">
    <property type="entry name" value="FATTY ACID-BINDING PROTEIN TM_1468"/>
    <property type="match status" value="1"/>
</dbReference>
<name>A0A9E2NUX2_9LACO</name>
<dbReference type="InterPro" id="IPR003797">
    <property type="entry name" value="DegV"/>
</dbReference>
<dbReference type="AlphaFoldDB" id="A0A9E2NUX2"/>
<keyword evidence="2" id="KW-0446">Lipid-binding</keyword>
<sequence>MKIAVLTDSSAYLSKAQQEKYKIDVIPLPIIWDNHIYKDLVDISYENFYKKLKNSATLPTTSQPSTGEVKKYIDKYVAQGYTDVIVIPLSSGLSSFYSSLKNFASEEKRINIHLFDPKITCAGEADAAILAARLVQKGADVDLIMHDLENLRNTMGVRFMVDDLKHLRRTGRLSNAASFVGSILKIKPILSMDVQGRGKISAIAKERQYKRAYKHIQNDFSNLIKPLTYPIQSTIFNALDQKRENEWLKDYKEKFPNVRFDESIIGPVVGVHVGQHTIAMIWCRDLNSYFDQDGNPIPNINSEKINDNL</sequence>
<evidence type="ECO:0000256" key="1">
    <source>
        <dbReference type="ARBA" id="ARBA00003238"/>
    </source>
</evidence>